<comment type="caution">
    <text evidence="1">The sequence shown here is derived from an EMBL/GenBank/DDBJ whole genome shotgun (WGS) entry which is preliminary data.</text>
</comment>
<dbReference type="RefSeq" id="WP_379875712.1">
    <property type="nucleotide sequence ID" value="NZ_JBHUIP010000005.1"/>
</dbReference>
<evidence type="ECO:0000313" key="1">
    <source>
        <dbReference type="EMBL" id="MFD2262745.1"/>
    </source>
</evidence>
<evidence type="ECO:0000313" key="2">
    <source>
        <dbReference type="Proteomes" id="UP001597295"/>
    </source>
</evidence>
<accession>A0ABW5DPQ9</accession>
<organism evidence="1 2">
    <name type="scientific">Lacibacterium aquatile</name>
    <dbReference type="NCBI Taxonomy" id="1168082"/>
    <lineage>
        <taxon>Bacteria</taxon>
        <taxon>Pseudomonadati</taxon>
        <taxon>Pseudomonadota</taxon>
        <taxon>Alphaproteobacteria</taxon>
        <taxon>Rhodospirillales</taxon>
        <taxon>Rhodospirillaceae</taxon>
    </lineage>
</organism>
<dbReference type="Proteomes" id="UP001597295">
    <property type="component" value="Unassembled WGS sequence"/>
</dbReference>
<sequence length="110" mass="12665">MARTTPRPRDQALEIARRLRERFISPEAQEVARSAFANLMETAAQPEESRTSKMLWGKSEGNTLAEKIRLREGIELPTDEKPFSAEEKQKARAILELFRQQTGLKPEREN</sequence>
<proteinExistence type="predicted"/>
<name>A0ABW5DPQ9_9PROT</name>
<gene>
    <name evidence="1" type="ORF">ACFSM5_07580</name>
</gene>
<keyword evidence="2" id="KW-1185">Reference proteome</keyword>
<reference evidence="2" key="1">
    <citation type="journal article" date="2019" name="Int. J. Syst. Evol. Microbiol.">
        <title>The Global Catalogue of Microorganisms (GCM) 10K type strain sequencing project: providing services to taxonomists for standard genome sequencing and annotation.</title>
        <authorList>
            <consortium name="The Broad Institute Genomics Platform"/>
            <consortium name="The Broad Institute Genome Sequencing Center for Infectious Disease"/>
            <person name="Wu L."/>
            <person name="Ma J."/>
        </authorList>
    </citation>
    <scope>NUCLEOTIDE SEQUENCE [LARGE SCALE GENOMIC DNA]</scope>
    <source>
        <strain evidence="2">CGMCC 1.19062</strain>
    </source>
</reference>
<dbReference type="EMBL" id="JBHUIP010000005">
    <property type="protein sequence ID" value="MFD2262745.1"/>
    <property type="molecule type" value="Genomic_DNA"/>
</dbReference>
<protein>
    <submittedName>
        <fullName evidence="1">Uncharacterized protein</fullName>
    </submittedName>
</protein>